<feature type="signal peptide" evidence="1">
    <location>
        <begin position="1"/>
        <end position="21"/>
    </location>
</feature>
<sequence length="134" mass="14215">MRVFSSMMALTAVLATAPAFGQSAAPAGIWANPAKSVHVRFKPCGPGICGTVIWASPKAKADAQSKGTDPLVGEQLFRDFEPESPGLWSGEVFVPDIGKTFSGTLRLIDARTMVGEGCLFAGIGCRSQTWKRIK</sequence>
<evidence type="ECO:0000256" key="1">
    <source>
        <dbReference type="SAM" id="SignalP"/>
    </source>
</evidence>
<name>A0A7H0LF72_9SPHN</name>
<evidence type="ECO:0000313" key="4">
    <source>
        <dbReference type="Proteomes" id="UP000516148"/>
    </source>
</evidence>
<organism evidence="3 4">
    <name type="scientific">Sphingomonas alpina</name>
    <dbReference type="NCBI Taxonomy" id="653931"/>
    <lineage>
        <taxon>Bacteria</taxon>
        <taxon>Pseudomonadati</taxon>
        <taxon>Pseudomonadota</taxon>
        <taxon>Alphaproteobacteria</taxon>
        <taxon>Sphingomonadales</taxon>
        <taxon>Sphingomonadaceae</taxon>
        <taxon>Sphingomonas</taxon>
    </lineage>
</organism>
<dbReference type="PANTHER" id="PTHR36919">
    <property type="entry name" value="BLR1215 PROTEIN"/>
    <property type="match status" value="1"/>
</dbReference>
<accession>A0A7H0LF72</accession>
<keyword evidence="4" id="KW-1185">Reference proteome</keyword>
<evidence type="ECO:0000313" key="3">
    <source>
        <dbReference type="EMBL" id="QNQ08325.1"/>
    </source>
</evidence>
<evidence type="ECO:0000259" key="2">
    <source>
        <dbReference type="Pfam" id="PF09917"/>
    </source>
</evidence>
<dbReference type="KEGG" id="spap:H3Z74_16415"/>
<reference evidence="3 4" key="1">
    <citation type="submission" date="2020-09" db="EMBL/GenBank/DDBJ databases">
        <title>Sphingomonas sp., a new species isolated from pork steak.</title>
        <authorList>
            <person name="Heidler von Heilborn D."/>
        </authorList>
    </citation>
    <scope>NUCLEOTIDE SEQUENCE [LARGE SCALE GENOMIC DNA]</scope>
    <source>
        <strain evidence="4">S8-3T</strain>
    </source>
</reference>
<dbReference type="InterPro" id="IPR019223">
    <property type="entry name" value="DUF2147"/>
</dbReference>
<protein>
    <submittedName>
        <fullName evidence="3">DUF2147 domain-containing protein</fullName>
    </submittedName>
</protein>
<proteinExistence type="predicted"/>
<dbReference type="AlphaFoldDB" id="A0A7H0LF72"/>
<dbReference type="EMBL" id="CP061038">
    <property type="protein sequence ID" value="QNQ08325.1"/>
    <property type="molecule type" value="Genomic_DNA"/>
</dbReference>
<feature type="chain" id="PRO_5028896320" evidence="1">
    <location>
        <begin position="22"/>
        <end position="134"/>
    </location>
</feature>
<dbReference type="Gene3D" id="2.40.128.520">
    <property type="match status" value="1"/>
</dbReference>
<dbReference type="Pfam" id="PF09917">
    <property type="entry name" value="DUF2147"/>
    <property type="match status" value="1"/>
</dbReference>
<dbReference type="RefSeq" id="WP_187760653.1">
    <property type="nucleotide sequence ID" value="NZ_CP061038.1"/>
</dbReference>
<keyword evidence="1" id="KW-0732">Signal</keyword>
<gene>
    <name evidence="3" type="ORF">H3Z74_16415</name>
</gene>
<feature type="domain" description="DUF2147" evidence="2">
    <location>
        <begin position="28"/>
        <end position="132"/>
    </location>
</feature>
<dbReference type="PANTHER" id="PTHR36919:SF2">
    <property type="entry name" value="BLL6627 PROTEIN"/>
    <property type="match status" value="1"/>
</dbReference>
<dbReference type="Proteomes" id="UP000516148">
    <property type="component" value="Chromosome"/>
</dbReference>